<keyword evidence="2" id="KW-1185">Reference proteome</keyword>
<gene>
    <name evidence="1" type="ORF">LSAT_V11C300106230</name>
</gene>
<name>A0A9R1W046_LACSA</name>
<evidence type="ECO:0008006" key="3">
    <source>
        <dbReference type="Google" id="ProtNLM"/>
    </source>
</evidence>
<comment type="caution">
    <text evidence="1">The sequence shown here is derived from an EMBL/GenBank/DDBJ whole genome shotgun (WGS) entry which is preliminary data.</text>
</comment>
<evidence type="ECO:0000313" key="2">
    <source>
        <dbReference type="Proteomes" id="UP000235145"/>
    </source>
</evidence>
<dbReference type="PANTHER" id="PTHR48449:SF1">
    <property type="entry name" value="DUF1985 DOMAIN-CONTAINING PROTEIN"/>
    <property type="match status" value="1"/>
</dbReference>
<evidence type="ECO:0000313" key="1">
    <source>
        <dbReference type="EMBL" id="KAJ0215866.1"/>
    </source>
</evidence>
<dbReference type="AlphaFoldDB" id="A0A9R1W046"/>
<proteinExistence type="predicted"/>
<protein>
    <recommendedName>
        <fullName evidence="3">DUF1985 domain-containing protein</fullName>
    </recommendedName>
</protein>
<dbReference type="Proteomes" id="UP000235145">
    <property type="component" value="Unassembled WGS sequence"/>
</dbReference>
<reference evidence="1 2" key="1">
    <citation type="journal article" date="2017" name="Nat. Commun.">
        <title>Genome assembly with in vitro proximity ligation data and whole-genome triplication in lettuce.</title>
        <authorList>
            <person name="Reyes-Chin-Wo S."/>
            <person name="Wang Z."/>
            <person name="Yang X."/>
            <person name="Kozik A."/>
            <person name="Arikit S."/>
            <person name="Song C."/>
            <person name="Xia L."/>
            <person name="Froenicke L."/>
            <person name="Lavelle D.O."/>
            <person name="Truco M.J."/>
            <person name="Xia R."/>
            <person name="Zhu S."/>
            <person name="Xu C."/>
            <person name="Xu H."/>
            <person name="Xu X."/>
            <person name="Cox K."/>
            <person name="Korf I."/>
            <person name="Meyers B.C."/>
            <person name="Michelmore R.W."/>
        </authorList>
    </citation>
    <scope>NUCLEOTIDE SEQUENCE [LARGE SCALE GENOMIC DNA]</scope>
    <source>
        <strain evidence="2">cv. Salinas</strain>
        <tissue evidence="1">Seedlings</tissue>
    </source>
</reference>
<dbReference type="EMBL" id="NBSK02000003">
    <property type="protein sequence ID" value="KAJ0215866.1"/>
    <property type="molecule type" value="Genomic_DNA"/>
</dbReference>
<sequence>MGLLFGPQLVHQIPLPLRFFVHVSASVDFFNFSDRTSSNPMTTSLNTSFSGNNDLNQQNLAPMERNFPNIFADGYGSPHDDLDQKSDLTLKGMIGTIFKDYFPRLTESQRVLFEALSFGRLLGMHIPHGDPLLVHLIMLHELRSKQVSKMGRFLFEIHGMQLDFGETEYILICGLRVGPYVDLLHDERGWSNSNLRARLFPDITDAHLRLKDSEDYIMSPNYLPLQDEDVVMLIQLVFMLKGLHGQDVKMSIPTAVYKLADNIDDWNGFAWASYLPFFPLIWILETFLEATQYYIRTPTKLPRMRSWRSKTSLSWVQCRRIINVSVPNNHPIADMANETELMLPFYNRYVNWTLNHEESPPWQCNARRSGLVNLKTISVKNDFLIKDYLE</sequence>
<dbReference type="PANTHER" id="PTHR48449">
    <property type="entry name" value="DUF1985 DOMAIN-CONTAINING PROTEIN"/>
    <property type="match status" value="1"/>
</dbReference>
<accession>A0A9R1W046</accession>
<organism evidence="1 2">
    <name type="scientific">Lactuca sativa</name>
    <name type="common">Garden lettuce</name>
    <dbReference type="NCBI Taxonomy" id="4236"/>
    <lineage>
        <taxon>Eukaryota</taxon>
        <taxon>Viridiplantae</taxon>
        <taxon>Streptophyta</taxon>
        <taxon>Embryophyta</taxon>
        <taxon>Tracheophyta</taxon>
        <taxon>Spermatophyta</taxon>
        <taxon>Magnoliopsida</taxon>
        <taxon>eudicotyledons</taxon>
        <taxon>Gunneridae</taxon>
        <taxon>Pentapetalae</taxon>
        <taxon>asterids</taxon>
        <taxon>campanulids</taxon>
        <taxon>Asterales</taxon>
        <taxon>Asteraceae</taxon>
        <taxon>Cichorioideae</taxon>
        <taxon>Cichorieae</taxon>
        <taxon>Lactucinae</taxon>
        <taxon>Lactuca</taxon>
    </lineage>
</organism>